<dbReference type="Gene3D" id="2.40.50.140">
    <property type="entry name" value="Nucleic acid-binding proteins"/>
    <property type="match status" value="1"/>
</dbReference>
<accession>A0A0R1JTD4</accession>
<proteinExistence type="predicted"/>
<dbReference type="PATRIC" id="fig|1423773.3.peg.2236"/>
<dbReference type="SUPFAM" id="SSF50249">
    <property type="entry name" value="Nucleic acid-binding proteins"/>
    <property type="match status" value="1"/>
</dbReference>
<evidence type="ECO:0000313" key="3">
    <source>
        <dbReference type="EMBL" id="KRK74527.1"/>
    </source>
</evidence>
<dbReference type="PRINTS" id="PR00050">
    <property type="entry name" value="COLDSHOCK"/>
</dbReference>
<dbReference type="InterPro" id="IPR050181">
    <property type="entry name" value="Cold_shock_domain"/>
</dbReference>
<organism evidence="3 4">
    <name type="scientific">Levilactobacillus namurensis DSM 19117</name>
    <dbReference type="NCBI Taxonomy" id="1423773"/>
    <lineage>
        <taxon>Bacteria</taxon>
        <taxon>Bacillati</taxon>
        <taxon>Bacillota</taxon>
        <taxon>Bacilli</taxon>
        <taxon>Lactobacillales</taxon>
        <taxon>Lactobacillaceae</taxon>
        <taxon>Levilactobacillus</taxon>
    </lineage>
</organism>
<dbReference type="PANTHER" id="PTHR11544">
    <property type="entry name" value="COLD SHOCK DOMAIN CONTAINING PROTEINS"/>
    <property type="match status" value="1"/>
</dbReference>
<dbReference type="InterPro" id="IPR011129">
    <property type="entry name" value="CSD"/>
</dbReference>
<keyword evidence="4" id="KW-1185">Reference proteome</keyword>
<dbReference type="EMBL" id="AZDT01000045">
    <property type="protein sequence ID" value="KRK74527.1"/>
    <property type="molecule type" value="Genomic_DNA"/>
</dbReference>
<evidence type="ECO:0000313" key="4">
    <source>
        <dbReference type="Proteomes" id="UP000051162"/>
    </source>
</evidence>
<dbReference type="SMART" id="SM00357">
    <property type="entry name" value="CSP"/>
    <property type="match status" value="1"/>
</dbReference>
<sequence>MRFAGILENAYNLQYVWEGVQRMLTGKVKSYNEQRGFGFITTPADGDVFVYYTGILGDGFRKLEAGQTVQFVIVQGQRGPQAAKVTPVDDTTNQEA</sequence>
<gene>
    <name evidence="3" type="ORF">FD30_GL002179</name>
</gene>
<evidence type="ECO:0000256" key="1">
    <source>
        <dbReference type="SAM" id="MobiDB-lite"/>
    </source>
</evidence>
<evidence type="ECO:0000259" key="2">
    <source>
        <dbReference type="PROSITE" id="PS51857"/>
    </source>
</evidence>
<dbReference type="STRING" id="1423773.FD30_GL002179"/>
<dbReference type="Proteomes" id="UP000051162">
    <property type="component" value="Unassembled WGS sequence"/>
</dbReference>
<dbReference type="PROSITE" id="PS51857">
    <property type="entry name" value="CSD_2"/>
    <property type="match status" value="1"/>
</dbReference>
<dbReference type="InterPro" id="IPR002059">
    <property type="entry name" value="CSP_DNA-bd"/>
</dbReference>
<dbReference type="GO" id="GO:0003676">
    <property type="term" value="F:nucleic acid binding"/>
    <property type="evidence" value="ECO:0007669"/>
    <property type="project" value="InterPro"/>
</dbReference>
<dbReference type="Pfam" id="PF00313">
    <property type="entry name" value="CSD"/>
    <property type="match status" value="1"/>
</dbReference>
<name>A0A0R1JTD4_9LACO</name>
<feature type="region of interest" description="Disordered" evidence="1">
    <location>
        <begin position="77"/>
        <end position="96"/>
    </location>
</feature>
<protein>
    <recommendedName>
        <fullName evidence="2">CSD domain-containing protein</fullName>
    </recommendedName>
</protein>
<feature type="domain" description="CSD" evidence="2">
    <location>
        <begin position="23"/>
        <end position="87"/>
    </location>
</feature>
<reference evidence="3 4" key="1">
    <citation type="journal article" date="2015" name="Genome Announc.">
        <title>Expanding the biotechnology potential of lactobacilli through comparative genomics of 213 strains and associated genera.</title>
        <authorList>
            <person name="Sun Z."/>
            <person name="Harris H.M."/>
            <person name="McCann A."/>
            <person name="Guo C."/>
            <person name="Argimon S."/>
            <person name="Zhang W."/>
            <person name="Yang X."/>
            <person name="Jeffery I.B."/>
            <person name="Cooney J.C."/>
            <person name="Kagawa T.F."/>
            <person name="Liu W."/>
            <person name="Song Y."/>
            <person name="Salvetti E."/>
            <person name="Wrobel A."/>
            <person name="Rasinkangas P."/>
            <person name="Parkhill J."/>
            <person name="Rea M.C."/>
            <person name="O'Sullivan O."/>
            <person name="Ritari J."/>
            <person name="Douillard F.P."/>
            <person name="Paul Ross R."/>
            <person name="Yang R."/>
            <person name="Briner A.E."/>
            <person name="Felis G.E."/>
            <person name="de Vos W.M."/>
            <person name="Barrangou R."/>
            <person name="Klaenhammer T.R."/>
            <person name="Caufield P.W."/>
            <person name="Cui Y."/>
            <person name="Zhang H."/>
            <person name="O'Toole P.W."/>
        </authorList>
    </citation>
    <scope>NUCLEOTIDE SEQUENCE [LARGE SCALE GENOMIC DNA]</scope>
    <source>
        <strain evidence="3 4">DSM 19117</strain>
    </source>
</reference>
<dbReference type="Gene3D" id="6.20.370.130">
    <property type="match status" value="1"/>
</dbReference>
<comment type="caution">
    <text evidence="3">The sequence shown here is derived from an EMBL/GenBank/DDBJ whole genome shotgun (WGS) entry which is preliminary data.</text>
</comment>
<dbReference type="AlphaFoldDB" id="A0A0R1JTD4"/>
<dbReference type="InterPro" id="IPR012340">
    <property type="entry name" value="NA-bd_OB-fold"/>
</dbReference>